<dbReference type="PANTHER" id="PTHR43047">
    <property type="entry name" value="TWO-COMPONENT HISTIDINE PROTEIN KINASE"/>
    <property type="match status" value="1"/>
</dbReference>
<keyword evidence="4" id="KW-0808">Transferase</keyword>
<evidence type="ECO:0000259" key="8">
    <source>
        <dbReference type="PROSITE" id="PS50109"/>
    </source>
</evidence>
<dbReference type="InterPro" id="IPR003661">
    <property type="entry name" value="HisK_dim/P_dom"/>
</dbReference>
<dbReference type="Pfam" id="PF02518">
    <property type="entry name" value="HATPase_c"/>
    <property type="match status" value="1"/>
</dbReference>
<dbReference type="RefSeq" id="WP_106530496.1">
    <property type="nucleotide sequence ID" value="NZ_PYAW01000006.1"/>
</dbReference>
<dbReference type="Gene3D" id="1.10.287.130">
    <property type="match status" value="1"/>
</dbReference>
<name>A0A2P8HDE6_CHINA</name>
<dbReference type="CDD" id="cd17546">
    <property type="entry name" value="REC_hyHK_CKI1_RcsC-like"/>
    <property type="match status" value="1"/>
</dbReference>
<dbReference type="SUPFAM" id="SSF55874">
    <property type="entry name" value="ATPase domain of HSP90 chaperone/DNA topoisomerase II/histidine kinase"/>
    <property type="match status" value="1"/>
</dbReference>
<comment type="caution">
    <text evidence="10">The sequence shown here is derived from an EMBL/GenBank/DDBJ whole genome shotgun (WGS) entry which is preliminary data.</text>
</comment>
<dbReference type="SMART" id="SM00448">
    <property type="entry name" value="REC"/>
    <property type="match status" value="1"/>
</dbReference>
<dbReference type="Proteomes" id="UP000240971">
    <property type="component" value="Unassembled WGS sequence"/>
</dbReference>
<dbReference type="GO" id="GO:0000155">
    <property type="term" value="F:phosphorelay sensor kinase activity"/>
    <property type="evidence" value="ECO:0007669"/>
    <property type="project" value="InterPro"/>
</dbReference>
<sequence length="733" mass="82346">MRRPLLLFIACLLGAFTLLAFLIFSGYNVHRQSVHKLLQATDTLSQDNPGMQLMDSALLTLNDAENNFRLYTVLYKKHYLQSFSTELGQVLSLVDTISGSLSGLNRNKQFNELIHKKEAIAGRIAQLKKSTDSMLTHSLDDGLIDKLLNGIPAYKVKQIKKDNVTMDTMSNVQQAPVAKKGFFKRLGNAISNSGKKDTVKAQMNILVKTKSGKVIDKQAYDAQRLKGIITDVNGYYKNILRKQLTNRLKINTTETSLGGTNVAMLEELRALILSLKNKAATAIALQKKEAKNIVTTSVGEVKDKANSALIALLVSIIIIAAGAWVMHKKNLLLKEGKRAAEEHTRVRTDFLNNMSHEIRTPLNSIVGFSEQLSFTQLGKEQRDLLRSIEGASDMLLKVVNDVLDFSKLENEYISIQRHPFVLYHVFNDVISIIRIQANQKKLAFNVTFDGSQQEQVSGDVFRLKQILLNLISNAIKYTDKGSITVAATLESLADHKTLFSFTVADTGEGISPEAQKHVFERFYQVTSSRSSAKGTGLGLAITKRLIELHGGDIHLASEVNKGTTFTCHIPYEVVSAPLMMVITQKDIQEMTGAFMEGRYVLIADDQEMNLLLLKLMLTRWKCRFDMATDGAMAMELFEQNHYDLALLDVHMPKMTGIEVMERIRKDKDPLKANLVVLALTANITQEDMEEFRRVGFNDWLVKPFREKDIYGIIRKNLPLEEDDKIEDDKQEEA</sequence>
<accession>A0A2P8HDE6</accession>
<evidence type="ECO:0000256" key="4">
    <source>
        <dbReference type="ARBA" id="ARBA00022679"/>
    </source>
</evidence>
<dbReference type="PANTHER" id="PTHR43047:SF64">
    <property type="entry name" value="HISTIDINE KINASE CONTAINING CHEY-HOMOLOGOUS RECEIVER DOMAIN AND PAS DOMAIN-RELATED"/>
    <property type="match status" value="1"/>
</dbReference>
<organism evidence="10 11">
    <name type="scientific">Chitinophaga niastensis</name>
    <dbReference type="NCBI Taxonomy" id="536980"/>
    <lineage>
        <taxon>Bacteria</taxon>
        <taxon>Pseudomonadati</taxon>
        <taxon>Bacteroidota</taxon>
        <taxon>Chitinophagia</taxon>
        <taxon>Chitinophagales</taxon>
        <taxon>Chitinophagaceae</taxon>
        <taxon>Chitinophaga</taxon>
    </lineage>
</organism>
<dbReference type="InterPro" id="IPR036890">
    <property type="entry name" value="HATPase_C_sf"/>
</dbReference>
<dbReference type="InterPro" id="IPR005467">
    <property type="entry name" value="His_kinase_dom"/>
</dbReference>
<evidence type="ECO:0000256" key="7">
    <source>
        <dbReference type="SAM" id="Phobius"/>
    </source>
</evidence>
<dbReference type="InterPro" id="IPR003594">
    <property type="entry name" value="HATPase_dom"/>
</dbReference>
<dbReference type="CDD" id="cd00082">
    <property type="entry name" value="HisKA"/>
    <property type="match status" value="1"/>
</dbReference>
<dbReference type="CDD" id="cd16922">
    <property type="entry name" value="HATPase_EvgS-ArcB-TorS-like"/>
    <property type="match status" value="1"/>
</dbReference>
<dbReference type="InterPro" id="IPR011006">
    <property type="entry name" value="CheY-like_superfamily"/>
</dbReference>
<evidence type="ECO:0000313" key="10">
    <source>
        <dbReference type="EMBL" id="PSL44202.1"/>
    </source>
</evidence>
<proteinExistence type="predicted"/>
<dbReference type="Gene3D" id="3.40.50.2300">
    <property type="match status" value="1"/>
</dbReference>
<dbReference type="PROSITE" id="PS50110">
    <property type="entry name" value="RESPONSE_REGULATORY"/>
    <property type="match status" value="1"/>
</dbReference>
<dbReference type="SUPFAM" id="SSF52172">
    <property type="entry name" value="CheY-like"/>
    <property type="match status" value="1"/>
</dbReference>
<reference evidence="10 11" key="1">
    <citation type="submission" date="2018-03" db="EMBL/GenBank/DDBJ databases">
        <title>Genomic Encyclopedia of Archaeal and Bacterial Type Strains, Phase II (KMG-II): from individual species to whole genera.</title>
        <authorList>
            <person name="Goeker M."/>
        </authorList>
    </citation>
    <scope>NUCLEOTIDE SEQUENCE [LARGE SCALE GENOMIC DNA]</scope>
    <source>
        <strain evidence="10 11">DSM 24859</strain>
    </source>
</reference>
<evidence type="ECO:0000256" key="5">
    <source>
        <dbReference type="ARBA" id="ARBA00022777"/>
    </source>
</evidence>
<keyword evidence="5 10" id="KW-0418">Kinase</keyword>
<dbReference type="Gene3D" id="3.30.565.10">
    <property type="entry name" value="Histidine kinase-like ATPase, C-terminal domain"/>
    <property type="match status" value="1"/>
</dbReference>
<protein>
    <recommendedName>
        <fullName evidence="2">histidine kinase</fullName>
        <ecNumber evidence="2">2.7.13.3</ecNumber>
    </recommendedName>
</protein>
<dbReference type="FunFam" id="3.30.565.10:FF:000010">
    <property type="entry name" value="Sensor histidine kinase RcsC"/>
    <property type="match status" value="1"/>
</dbReference>
<keyword evidence="3 6" id="KW-0597">Phosphoprotein</keyword>
<dbReference type="Pfam" id="PF00072">
    <property type="entry name" value="Response_reg"/>
    <property type="match status" value="1"/>
</dbReference>
<dbReference type="SUPFAM" id="SSF47384">
    <property type="entry name" value="Homodimeric domain of signal transducing histidine kinase"/>
    <property type="match status" value="1"/>
</dbReference>
<dbReference type="SMART" id="SM00388">
    <property type="entry name" value="HisKA"/>
    <property type="match status" value="1"/>
</dbReference>
<dbReference type="PRINTS" id="PR00344">
    <property type="entry name" value="BCTRLSENSOR"/>
</dbReference>
<evidence type="ECO:0000259" key="9">
    <source>
        <dbReference type="PROSITE" id="PS50110"/>
    </source>
</evidence>
<feature type="domain" description="Response regulatory" evidence="9">
    <location>
        <begin position="599"/>
        <end position="717"/>
    </location>
</feature>
<gene>
    <name evidence="10" type="ORF">CLV51_10667</name>
</gene>
<feature type="transmembrane region" description="Helical" evidence="7">
    <location>
        <begin position="308"/>
        <end position="327"/>
    </location>
</feature>
<feature type="modified residue" description="4-aspartylphosphate" evidence="6">
    <location>
        <position position="648"/>
    </location>
</feature>
<dbReference type="OrthoDB" id="9811889at2"/>
<keyword evidence="11" id="KW-1185">Reference proteome</keyword>
<evidence type="ECO:0000256" key="3">
    <source>
        <dbReference type="ARBA" id="ARBA00022553"/>
    </source>
</evidence>
<dbReference type="EC" id="2.7.13.3" evidence="2"/>
<dbReference type="PROSITE" id="PS50109">
    <property type="entry name" value="HIS_KIN"/>
    <property type="match status" value="1"/>
</dbReference>
<feature type="domain" description="Histidine kinase" evidence="8">
    <location>
        <begin position="353"/>
        <end position="573"/>
    </location>
</feature>
<evidence type="ECO:0000313" key="11">
    <source>
        <dbReference type="Proteomes" id="UP000240971"/>
    </source>
</evidence>
<dbReference type="InterPro" id="IPR036097">
    <property type="entry name" value="HisK_dim/P_sf"/>
</dbReference>
<keyword evidence="7" id="KW-1133">Transmembrane helix</keyword>
<dbReference type="InterPro" id="IPR001789">
    <property type="entry name" value="Sig_transdc_resp-reg_receiver"/>
</dbReference>
<keyword evidence="7" id="KW-0812">Transmembrane</keyword>
<dbReference type="InterPro" id="IPR004358">
    <property type="entry name" value="Sig_transdc_His_kin-like_C"/>
</dbReference>
<evidence type="ECO:0000256" key="2">
    <source>
        <dbReference type="ARBA" id="ARBA00012438"/>
    </source>
</evidence>
<comment type="catalytic activity">
    <reaction evidence="1">
        <text>ATP + protein L-histidine = ADP + protein N-phospho-L-histidine.</text>
        <dbReference type="EC" id="2.7.13.3"/>
    </reaction>
</comment>
<dbReference type="Pfam" id="PF00512">
    <property type="entry name" value="HisKA"/>
    <property type="match status" value="1"/>
</dbReference>
<evidence type="ECO:0000256" key="6">
    <source>
        <dbReference type="PROSITE-ProRule" id="PRU00169"/>
    </source>
</evidence>
<dbReference type="SMART" id="SM00387">
    <property type="entry name" value="HATPase_c"/>
    <property type="match status" value="1"/>
</dbReference>
<keyword evidence="7" id="KW-0472">Membrane</keyword>
<dbReference type="AlphaFoldDB" id="A0A2P8HDE6"/>
<dbReference type="EMBL" id="PYAW01000006">
    <property type="protein sequence ID" value="PSL44202.1"/>
    <property type="molecule type" value="Genomic_DNA"/>
</dbReference>
<evidence type="ECO:0000256" key="1">
    <source>
        <dbReference type="ARBA" id="ARBA00000085"/>
    </source>
</evidence>